<dbReference type="Gene3D" id="3.30.460.10">
    <property type="entry name" value="Beta Polymerase, domain 2"/>
    <property type="match status" value="1"/>
</dbReference>
<dbReference type="GO" id="GO:0005737">
    <property type="term" value="C:cytoplasm"/>
    <property type="evidence" value="ECO:0007669"/>
    <property type="project" value="UniProtKB-SubCell"/>
</dbReference>
<dbReference type="Proteomes" id="UP000419017">
    <property type="component" value="Unassembled WGS sequence"/>
</dbReference>
<dbReference type="PANTHER" id="PTHR21043:SF0">
    <property type="entry name" value="MITOCHONDRIAL ASSEMBLY OF RIBOSOMAL LARGE SUBUNIT PROTEIN 1"/>
    <property type="match status" value="1"/>
</dbReference>
<accession>A0A6I8MBP7</accession>
<comment type="function">
    <text evidence="2">Functions as a ribosomal silencing factor. Interacts with ribosomal protein uL14 (rplN), blocking formation of intersubunit bridge B8. Prevents association of the 30S and 50S ribosomal subunits and the formation of functional ribosomes, thus repressing translation.</text>
</comment>
<dbReference type="GO" id="GO:0090071">
    <property type="term" value="P:negative regulation of ribosome biogenesis"/>
    <property type="evidence" value="ECO:0007669"/>
    <property type="project" value="UniProtKB-UniRule"/>
</dbReference>
<dbReference type="GO" id="GO:0043023">
    <property type="term" value="F:ribosomal large subunit binding"/>
    <property type="evidence" value="ECO:0007669"/>
    <property type="project" value="TreeGrafter"/>
</dbReference>
<dbReference type="Pfam" id="PF02410">
    <property type="entry name" value="RsfS"/>
    <property type="match status" value="1"/>
</dbReference>
<dbReference type="InterPro" id="IPR004394">
    <property type="entry name" value="Iojap/RsfS/C7orf30"/>
</dbReference>
<evidence type="ECO:0000313" key="3">
    <source>
        <dbReference type="EMBL" id="VWL85622.1"/>
    </source>
</evidence>
<dbReference type="RefSeq" id="WP_156683601.1">
    <property type="nucleotide sequence ID" value="NZ_CABWIB010000001.1"/>
</dbReference>
<evidence type="ECO:0000313" key="4">
    <source>
        <dbReference type="Proteomes" id="UP000419017"/>
    </source>
</evidence>
<dbReference type="GO" id="GO:0042256">
    <property type="term" value="P:cytosolic ribosome assembly"/>
    <property type="evidence" value="ECO:0007669"/>
    <property type="project" value="UniProtKB-UniRule"/>
</dbReference>
<comment type="similarity">
    <text evidence="1 2">Belongs to the Iojap/RsfS family.</text>
</comment>
<keyword evidence="2" id="KW-0810">Translation regulation</keyword>
<dbReference type="PANTHER" id="PTHR21043">
    <property type="entry name" value="IOJAP SUPERFAMILY ORTHOLOG"/>
    <property type="match status" value="1"/>
</dbReference>
<evidence type="ECO:0000256" key="1">
    <source>
        <dbReference type="ARBA" id="ARBA00010574"/>
    </source>
</evidence>
<organism evidence="3 4">
    <name type="scientific">Oceanivirga miroungae</name>
    <dbReference type="NCBI Taxonomy" id="1130046"/>
    <lineage>
        <taxon>Bacteria</taxon>
        <taxon>Fusobacteriati</taxon>
        <taxon>Fusobacteriota</taxon>
        <taxon>Fusobacteriia</taxon>
        <taxon>Fusobacteriales</taxon>
        <taxon>Leptotrichiaceae</taxon>
        <taxon>Oceanivirga</taxon>
    </lineage>
</organism>
<dbReference type="NCBIfam" id="TIGR00090">
    <property type="entry name" value="rsfS_iojap_ybeB"/>
    <property type="match status" value="1"/>
</dbReference>
<comment type="subunit">
    <text evidence="2">Interacts with ribosomal protein uL14 (rplN).</text>
</comment>
<sequence>MLEAKYRVEKIVSIMEDKKASDIKVYNVEGKTAFYDYMVMCTGSSTRNVLAILDAVKENIDMLKSVEGQKEAEWVLIDAADILVSIFTKDAREYYDLDGLYEEL</sequence>
<dbReference type="GO" id="GO:0017148">
    <property type="term" value="P:negative regulation of translation"/>
    <property type="evidence" value="ECO:0007669"/>
    <property type="project" value="UniProtKB-UniRule"/>
</dbReference>
<comment type="subcellular location">
    <subcellularLocation>
        <location evidence="2">Cytoplasm</location>
    </subcellularLocation>
</comment>
<dbReference type="SUPFAM" id="SSF81301">
    <property type="entry name" value="Nucleotidyltransferase"/>
    <property type="match status" value="1"/>
</dbReference>
<keyword evidence="2" id="KW-0678">Repressor</keyword>
<proteinExistence type="inferred from homology"/>
<dbReference type="HAMAP" id="MF_01477">
    <property type="entry name" value="Iojap_RsfS"/>
    <property type="match status" value="1"/>
</dbReference>
<dbReference type="AlphaFoldDB" id="A0A6I8MBP7"/>
<dbReference type="InterPro" id="IPR043519">
    <property type="entry name" value="NT_sf"/>
</dbReference>
<gene>
    <name evidence="2" type="primary">rsfS</name>
    <name evidence="3" type="ORF">OMES3154_00907</name>
</gene>
<reference evidence="3 4" key="1">
    <citation type="submission" date="2019-10" db="EMBL/GenBank/DDBJ databases">
        <authorList>
            <person name="Blom J."/>
        </authorList>
    </citation>
    <scope>NUCLEOTIDE SEQUENCE [LARGE SCALE GENOMIC DNA]</scope>
    <source>
        <strain evidence="3 4">ES3154-GLU</strain>
    </source>
</reference>
<keyword evidence="4" id="KW-1185">Reference proteome</keyword>
<keyword evidence="2" id="KW-0963">Cytoplasm</keyword>
<name>A0A6I8MBP7_9FUSO</name>
<evidence type="ECO:0000256" key="2">
    <source>
        <dbReference type="HAMAP-Rule" id="MF_01477"/>
    </source>
</evidence>
<dbReference type="EMBL" id="CABWIB010000001">
    <property type="protein sequence ID" value="VWL85622.1"/>
    <property type="molecule type" value="Genomic_DNA"/>
</dbReference>
<protein>
    <recommendedName>
        <fullName evidence="2">Ribosomal silencing factor RsfS</fullName>
    </recommendedName>
</protein>